<sequence length="174" mass="18986">MQLVAEYTVKARPDRRVLEVYDADAYLSDEQALIASRSQVVAGNGYHLYLRSLQDVLDATINIRIWSGPARPPGDVEGTTPVTLESETGTLVIAAFTAGPVGEMTLPRPGVYTGHASWRGRQAAEVSYQTTLNSLTDDASDEDIAAAWARTPATEEAYVLDLHYLRAVDDEDDD</sequence>
<proteinExistence type="predicted"/>
<keyword evidence="2" id="KW-1185">Reference proteome</keyword>
<gene>
    <name evidence="1" type="ORF">OFY01_15615</name>
</gene>
<reference evidence="1" key="1">
    <citation type="submission" date="2022-10" db="EMBL/GenBank/DDBJ databases">
        <title>Streptomyces beihaiensis sp. nov., a chitin degrading actinobacterium, isolated from shrimp pond soil.</title>
        <authorList>
            <person name="Xie J."/>
            <person name="Shen N."/>
        </authorList>
    </citation>
    <scope>NUCLEOTIDE SEQUENCE</scope>
    <source>
        <strain evidence="1">GXMU-J5</strain>
    </source>
</reference>
<dbReference type="EMBL" id="JAPHNL010000162">
    <property type="protein sequence ID" value="MCX3061163.1"/>
    <property type="molecule type" value="Genomic_DNA"/>
</dbReference>
<comment type="caution">
    <text evidence="1">The sequence shown here is derived from an EMBL/GenBank/DDBJ whole genome shotgun (WGS) entry which is preliminary data.</text>
</comment>
<evidence type="ECO:0000313" key="1">
    <source>
        <dbReference type="EMBL" id="MCX3061163.1"/>
    </source>
</evidence>
<name>A0ABT3TVT0_9ACTN</name>
<dbReference type="Proteomes" id="UP001163064">
    <property type="component" value="Unassembled WGS sequence"/>
</dbReference>
<organism evidence="1 2">
    <name type="scientific">Streptomyces beihaiensis</name>
    <dbReference type="NCBI Taxonomy" id="2984495"/>
    <lineage>
        <taxon>Bacteria</taxon>
        <taxon>Bacillati</taxon>
        <taxon>Actinomycetota</taxon>
        <taxon>Actinomycetes</taxon>
        <taxon>Kitasatosporales</taxon>
        <taxon>Streptomycetaceae</taxon>
        <taxon>Streptomyces</taxon>
    </lineage>
</organism>
<protein>
    <submittedName>
        <fullName evidence="1">Uncharacterized protein</fullName>
    </submittedName>
</protein>
<accession>A0ABT3TVT0</accession>
<dbReference type="RefSeq" id="WP_266600298.1">
    <property type="nucleotide sequence ID" value="NZ_JAPHNL010000162.1"/>
</dbReference>
<evidence type="ECO:0000313" key="2">
    <source>
        <dbReference type="Proteomes" id="UP001163064"/>
    </source>
</evidence>